<evidence type="ECO:0000313" key="1">
    <source>
        <dbReference type="EMBL" id="HIS35471.1"/>
    </source>
</evidence>
<dbReference type="Proteomes" id="UP000823928">
    <property type="component" value="Unassembled WGS sequence"/>
</dbReference>
<reference evidence="1" key="2">
    <citation type="journal article" date="2021" name="PeerJ">
        <title>Extensive microbial diversity within the chicken gut microbiome revealed by metagenomics and culture.</title>
        <authorList>
            <person name="Gilroy R."/>
            <person name="Ravi A."/>
            <person name="Getino M."/>
            <person name="Pursley I."/>
            <person name="Horton D.L."/>
            <person name="Alikhan N.F."/>
            <person name="Baker D."/>
            <person name="Gharbi K."/>
            <person name="Hall N."/>
            <person name="Watson M."/>
            <person name="Adriaenssens E.M."/>
            <person name="Foster-Nyarko E."/>
            <person name="Jarju S."/>
            <person name="Secka A."/>
            <person name="Antonio M."/>
            <person name="Oren A."/>
            <person name="Chaudhuri R.R."/>
            <person name="La Ragione R."/>
            <person name="Hildebrand F."/>
            <person name="Pallen M.J."/>
        </authorList>
    </citation>
    <scope>NUCLEOTIDE SEQUENCE</scope>
    <source>
        <strain evidence="1">6276</strain>
    </source>
</reference>
<evidence type="ECO:0000313" key="2">
    <source>
        <dbReference type="Proteomes" id="UP000823928"/>
    </source>
</evidence>
<name>A0A9D1EWW3_9BACT</name>
<dbReference type="AlphaFoldDB" id="A0A9D1EWW3"/>
<dbReference type="InterPro" id="IPR018602">
    <property type="entry name" value="Gp37/STM4215"/>
</dbReference>
<dbReference type="Gene3D" id="3.30.2000.10">
    <property type="entry name" value="Phage tail protein-like"/>
    <property type="match status" value="1"/>
</dbReference>
<dbReference type="InterPro" id="IPR035934">
    <property type="entry name" value="Phage_tail_protein-like_sf"/>
</dbReference>
<organism evidence="1 2">
    <name type="scientific">Candidatus Scatousia excrementigallinarum</name>
    <dbReference type="NCBI Taxonomy" id="2840935"/>
    <lineage>
        <taxon>Bacteria</taxon>
        <taxon>Candidatus Scatousia</taxon>
    </lineage>
</organism>
<proteinExistence type="predicted"/>
<protein>
    <recommendedName>
        <fullName evidence="3">Gp37 protein</fullName>
    </recommendedName>
</protein>
<evidence type="ECO:0008006" key="3">
    <source>
        <dbReference type="Google" id="ProtNLM"/>
    </source>
</evidence>
<accession>A0A9D1EWW3</accession>
<dbReference type="SUPFAM" id="SSF143749">
    <property type="entry name" value="Phage tail protein-like"/>
    <property type="match status" value="1"/>
</dbReference>
<comment type="caution">
    <text evidence="1">The sequence shown here is derived from an EMBL/GenBank/DDBJ whole genome shotgun (WGS) entry which is preliminary data.</text>
</comment>
<sequence>MNIREIENSIIEKLKSSFPELLVRGFPDKPAEFILLHPIGALLIHYQGSNYTSTNALNFITQENKKEFSITVVTRNLRSNKGAYEFIDGIKSVLTGFSPDGCSKLSPSKDFFISEKGGIWQYGVNFTLTTTNVQNF</sequence>
<dbReference type="EMBL" id="DVIU01000046">
    <property type="protein sequence ID" value="HIS35471.1"/>
    <property type="molecule type" value="Genomic_DNA"/>
</dbReference>
<dbReference type="Pfam" id="PF09646">
    <property type="entry name" value="Gp37"/>
    <property type="match status" value="1"/>
</dbReference>
<gene>
    <name evidence="1" type="ORF">IAC10_02405</name>
</gene>
<dbReference type="InterPro" id="IPR038042">
    <property type="entry name" value="Gp37-like"/>
</dbReference>
<reference evidence="1" key="1">
    <citation type="submission" date="2020-10" db="EMBL/GenBank/DDBJ databases">
        <authorList>
            <person name="Gilroy R."/>
        </authorList>
    </citation>
    <scope>NUCLEOTIDE SEQUENCE</scope>
    <source>
        <strain evidence="1">6276</strain>
    </source>
</reference>